<evidence type="ECO:0000256" key="3">
    <source>
        <dbReference type="ARBA" id="ARBA00022679"/>
    </source>
</evidence>
<keyword evidence="4" id="KW-0045">Antibiotic biosynthesis</keyword>
<keyword evidence="3" id="KW-0808">Transferase</keyword>
<dbReference type="InterPro" id="IPR002213">
    <property type="entry name" value="UDP_glucos_trans"/>
</dbReference>
<dbReference type="NCBIfam" id="TIGR04516">
    <property type="entry name" value="glycosyl_450act"/>
    <property type="match status" value="1"/>
</dbReference>
<evidence type="ECO:0000256" key="4">
    <source>
        <dbReference type="ARBA" id="ARBA00023194"/>
    </source>
</evidence>
<comment type="similarity">
    <text evidence="1">Belongs to the glycosyltransferase 28 family.</text>
</comment>
<organism evidence="7 8">
    <name type="scientific">Actinokineospora xionganensis</name>
    <dbReference type="NCBI Taxonomy" id="2684470"/>
    <lineage>
        <taxon>Bacteria</taxon>
        <taxon>Bacillati</taxon>
        <taxon>Actinomycetota</taxon>
        <taxon>Actinomycetes</taxon>
        <taxon>Pseudonocardiales</taxon>
        <taxon>Pseudonocardiaceae</taxon>
        <taxon>Actinokineospora</taxon>
    </lineage>
</organism>
<dbReference type="PANTHER" id="PTHR48050">
    <property type="entry name" value="STEROL 3-BETA-GLUCOSYLTRANSFERASE"/>
    <property type="match status" value="1"/>
</dbReference>
<dbReference type="InterPro" id="IPR048284">
    <property type="entry name" value="EryCIII-like_N"/>
</dbReference>
<evidence type="ECO:0000256" key="2">
    <source>
        <dbReference type="ARBA" id="ARBA00022676"/>
    </source>
</evidence>
<protein>
    <submittedName>
        <fullName evidence="7">Activator-dependent family glycosyltransferase</fullName>
    </submittedName>
</protein>
<dbReference type="InterPro" id="IPR030953">
    <property type="entry name" value="Glycosyl_450act"/>
</dbReference>
<evidence type="ECO:0000256" key="1">
    <source>
        <dbReference type="ARBA" id="ARBA00006962"/>
    </source>
</evidence>
<sequence length="419" mass="45501">MRVLFTSFALDAHYLGSVPLAWALRAAGHEVRVASQPALTDTITSAGLTAVPVGEDHTLLGAMSGFEVDGAADTPWNAIDLDPTRPEVQSPAFLRALNELLPSKFFAHANNDSMIDDLVRFARHWRPDLVIWEPFTFAGAIAAKAVGAAHARLLWGADLFLNQRLTYLRLLGNEPDPLAEWLGGVLDRHGLLFDEATVRGQWTIDQMPAGIRLPLGEHTVPMRYVPYNGPAVVPDWLREPPTRPRVCLTVGLTARDGADYLVGSLDGMFDAVGDLDVEIVATLNADQRARISRLPANVHAVDFVPLHALLPTCSAIAHHGGAGTWSTAAVSGTPQLIFPSVWDNSYRARRTAEVGAGLLIPADELTPEALRDGLRRLLDEPRFAEGADRLRAEMTNDPSPGDVVPVLEKLTARHQSYDA</sequence>
<evidence type="ECO:0000313" key="7">
    <source>
        <dbReference type="EMBL" id="MBC6449047.1"/>
    </source>
</evidence>
<keyword evidence="2" id="KW-0328">Glycosyltransferase</keyword>
<name>A0ABR7L9R8_9PSEU</name>
<dbReference type="SUPFAM" id="SSF53756">
    <property type="entry name" value="UDP-Glycosyltransferase/glycogen phosphorylase"/>
    <property type="match status" value="1"/>
</dbReference>
<dbReference type="Proteomes" id="UP000734823">
    <property type="component" value="Unassembled WGS sequence"/>
</dbReference>
<accession>A0ABR7L9R8</accession>
<dbReference type="CDD" id="cd03784">
    <property type="entry name" value="GT1_Gtf-like"/>
    <property type="match status" value="1"/>
</dbReference>
<dbReference type="Gene3D" id="3.40.50.2000">
    <property type="entry name" value="Glycogen Phosphorylase B"/>
    <property type="match status" value="2"/>
</dbReference>
<dbReference type="Pfam" id="PF06722">
    <property type="entry name" value="EryCIII-like_C"/>
    <property type="match status" value="1"/>
</dbReference>
<dbReference type="InterPro" id="IPR010610">
    <property type="entry name" value="EryCIII-like_C"/>
</dbReference>
<comment type="caution">
    <text evidence="7">The sequence shown here is derived from an EMBL/GenBank/DDBJ whole genome shotgun (WGS) entry which is preliminary data.</text>
</comment>
<dbReference type="RefSeq" id="WP_187221508.1">
    <property type="nucleotide sequence ID" value="NZ_JABVED010000009.1"/>
</dbReference>
<feature type="domain" description="Erythromycin biosynthesis protein CIII-like N-terminal" evidence="6">
    <location>
        <begin position="22"/>
        <end position="251"/>
    </location>
</feature>
<evidence type="ECO:0000313" key="8">
    <source>
        <dbReference type="Proteomes" id="UP000734823"/>
    </source>
</evidence>
<evidence type="ECO:0000259" key="6">
    <source>
        <dbReference type="Pfam" id="PF21036"/>
    </source>
</evidence>
<dbReference type="PANTHER" id="PTHR48050:SF13">
    <property type="entry name" value="STEROL 3-BETA-GLUCOSYLTRANSFERASE UGT80A2"/>
    <property type="match status" value="1"/>
</dbReference>
<dbReference type="EMBL" id="JABVED010000009">
    <property type="protein sequence ID" value="MBC6449047.1"/>
    <property type="molecule type" value="Genomic_DNA"/>
</dbReference>
<dbReference type="Pfam" id="PF21036">
    <property type="entry name" value="EryCIII-like_N"/>
    <property type="match status" value="1"/>
</dbReference>
<evidence type="ECO:0000259" key="5">
    <source>
        <dbReference type="Pfam" id="PF06722"/>
    </source>
</evidence>
<dbReference type="InterPro" id="IPR050426">
    <property type="entry name" value="Glycosyltransferase_28"/>
</dbReference>
<proteinExistence type="inferred from homology"/>
<feature type="domain" description="Erythromycin biosynthesis protein CIII-like C-terminal" evidence="5">
    <location>
        <begin position="268"/>
        <end position="410"/>
    </location>
</feature>
<keyword evidence="8" id="KW-1185">Reference proteome</keyword>
<gene>
    <name evidence="7" type="ORF">GPZ80_17920</name>
</gene>
<reference evidence="7 8" key="1">
    <citation type="submission" date="2020-06" db="EMBL/GenBank/DDBJ databases">
        <title>Actinokineospora xiongansis sp. nov., isolated from soil of Baiyangdian.</title>
        <authorList>
            <person name="Zhang X."/>
        </authorList>
    </citation>
    <scope>NUCLEOTIDE SEQUENCE [LARGE SCALE GENOMIC DNA]</scope>
    <source>
        <strain evidence="7 8">HBU206404</strain>
    </source>
</reference>